<organism evidence="2 3">
    <name type="scientific">Flavisolibacter ginsenosidimutans</name>
    <dbReference type="NCBI Taxonomy" id="661481"/>
    <lineage>
        <taxon>Bacteria</taxon>
        <taxon>Pseudomonadati</taxon>
        <taxon>Bacteroidota</taxon>
        <taxon>Chitinophagia</taxon>
        <taxon>Chitinophagales</taxon>
        <taxon>Chitinophagaceae</taxon>
        <taxon>Flavisolibacter</taxon>
    </lineage>
</organism>
<dbReference type="OrthoDB" id="679072at2"/>
<accession>A0A5B8UH57</accession>
<evidence type="ECO:0000313" key="3">
    <source>
        <dbReference type="Proteomes" id="UP000321204"/>
    </source>
</evidence>
<evidence type="ECO:0000259" key="1">
    <source>
        <dbReference type="Pfam" id="PF15631"/>
    </source>
</evidence>
<dbReference type="EMBL" id="CP042433">
    <property type="protein sequence ID" value="QEC55742.1"/>
    <property type="molecule type" value="Genomic_DNA"/>
</dbReference>
<dbReference type="KEGG" id="fgg:FSB75_07510"/>
<name>A0A5B8UH57_9BACT</name>
<gene>
    <name evidence="2" type="ORF">FSB75_07510</name>
</gene>
<sequence length="161" mass="18487">MMPWKICWMKKQRKESGTSDQELDLNNLKMKPIVSLKFFFRVLSLSILFPLTSCGQDFSDRILLGKGYARKSVKATLGDKNYKPFYDTLIKDKETAIAVVEPILFKIYGKKTIADERPYECYLIDGFWFISGTLPRNSVGGTFEVIFDSKNGRVLKIIHGK</sequence>
<reference evidence="2 3" key="1">
    <citation type="journal article" date="2015" name="Int. J. Syst. Evol. Microbiol.">
        <title>Flavisolibacter ginsenosidimutans sp. nov., with ginsenoside-converting activity isolated from soil used for cultivating ginseng.</title>
        <authorList>
            <person name="Zhao Y."/>
            <person name="Liu Q."/>
            <person name="Kang M.S."/>
            <person name="Jin F."/>
            <person name="Yu H."/>
            <person name="Im W.T."/>
        </authorList>
    </citation>
    <scope>NUCLEOTIDE SEQUENCE [LARGE SCALE GENOMIC DNA]</scope>
    <source>
        <strain evidence="2 3">Gsoil 636</strain>
    </source>
</reference>
<keyword evidence="3" id="KW-1185">Reference proteome</keyword>
<proteinExistence type="predicted"/>
<protein>
    <recommendedName>
        <fullName evidence="1">NTF2 fold domain-containing protein</fullName>
    </recommendedName>
</protein>
<dbReference type="Proteomes" id="UP000321204">
    <property type="component" value="Chromosome"/>
</dbReference>
<dbReference type="InterPro" id="IPR028921">
    <property type="entry name" value="NTF2_fold_dom"/>
</dbReference>
<dbReference type="Pfam" id="PF15631">
    <property type="entry name" value="Imm-NTF2-2"/>
    <property type="match status" value="1"/>
</dbReference>
<feature type="domain" description="NTF2 fold" evidence="1">
    <location>
        <begin position="95"/>
        <end position="161"/>
    </location>
</feature>
<evidence type="ECO:0000313" key="2">
    <source>
        <dbReference type="EMBL" id="QEC55742.1"/>
    </source>
</evidence>
<dbReference type="AlphaFoldDB" id="A0A5B8UH57"/>